<dbReference type="RefSeq" id="WP_154554216.1">
    <property type="nucleotide sequence ID" value="NZ_VUNA01000007.1"/>
</dbReference>
<feature type="domain" description="Phage head morphogenesis" evidence="1">
    <location>
        <begin position="154"/>
        <end position="274"/>
    </location>
</feature>
<keyword evidence="3" id="KW-1185">Reference proteome</keyword>
<reference evidence="2 3" key="1">
    <citation type="submission" date="2019-08" db="EMBL/GenBank/DDBJ databases">
        <title>In-depth cultivation of the pig gut microbiome towards novel bacterial diversity and tailored functional studies.</title>
        <authorList>
            <person name="Wylensek D."/>
            <person name="Hitch T.C.A."/>
            <person name="Clavel T."/>
        </authorList>
    </citation>
    <scope>NUCLEOTIDE SEQUENCE [LARGE SCALE GENOMIC DNA]</scope>
    <source>
        <strain evidence="2 3">WCA-MUC-591-APC-4B</strain>
    </source>
</reference>
<comment type="caution">
    <text evidence="2">The sequence shown here is derived from an EMBL/GenBank/DDBJ whole genome shotgun (WGS) entry which is preliminary data.</text>
</comment>
<dbReference type="Pfam" id="PF04233">
    <property type="entry name" value="Phage_Mu_F"/>
    <property type="match status" value="1"/>
</dbReference>
<evidence type="ECO:0000313" key="3">
    <source>
        <dbReference type="Proteomes" id="UP000469424"/>
    </source>
</evidence>
<dbReference type="Proteomes" id="UP000469424">
    <property type="component" value="Unassembled WGS sequence"/>
</dbReference>
<dbReference type="AlphaFoldDB" id="A0A6N7X541"/>
<gene>
    <name evidence="2" type="ORF">FYJ65_04725</name>
</gene>
<evidence type="ECO:0000313" key="2">
    <source>
        <dbReference type="EMBL" id="MST70652.1"/>
    </source>
</evidence>
<name>A0A6N7X541_9FIRM</name>
<accession>A0A6N7X541</accession>
<protein>
    <recommendedName>
        <fullName evidence="1">Phage head morphogenesis domain-containing protein</fullName>
    </recommendedName>
</protein>
<dbReference type="InterPro" id="IPR006528">
    <property type="entry name" value="Phage_head_morphogenesis_dom"/>
</dbReference>
<evidence type="ECO:0000259" key="1">
    <source>
        <dbReference type="Pfam" id="PF04233"/>
    </source>
</evidence>
<sequence>MNKRQLEVEKAKLSAEGQVLARLRRDYRQAAKRVSEQIHLKSREIDILLKDIDELDEVQLSILQSKIYQKHFQESLKQQIDNIIAELNNKNYESINRYLKNSYELGYTGTMYDLAGQGIPLVMPINQLAMVKAVQLSPKVSKRLYGEYVHQLSKHIRNEVSRGIATADSYANIARNISNASKIGFNKSMRIARTEGHRVQCTAAFDAQHKAMAAGADIMKQWDATLDGRTRPLHRELDGQIKELDEPFDVGGIQVMYPSAFGLASQDINCRCALLQRARWALDDDELERLKARAEYFGLDKAKDFEAFRKAYLDVPDGLVDFLFKKAPGARNVVNEQITILKAIENTPAKVVDAMKSTTIVVGGGGSAYDKKRDIMYIAAGATLDEVYHEIGHLVDAKVMNQEKVTALKKAIFKDVNSSDIIPETKHRTNGDAVDVLLVKSDKLISEYQGRIYVHKKEDAFDGNGDLRIDRMLEFISEPYREYMEAPESFKSKYPAFYELMKEALEDE</sequence>
<organism evidence="2 3">
    <name type="scientific">Mogibacterium kristiansenii</name>
    <dbReference type="NCBI Taxonomy" id="2606708"/>
    <lineage>
        <taxon>Bacteria</taxon>
        <taxon>Bacillati</taxon>
        <taxon>Bacillota</taxon>
        <taxon>Clostridia</taxon>
        <taxon>Peptostreptococcales</taxon>
        <taxon>Anaerovoracaceae</taxon>
        <taxon>Mogibacterium</taxon>
    </lineage>
</organism>
<dbReference type="EMBL" id="VUNA01000007">
    <property type="protein sequence ID" value="MST70652.1"/>
    <property type="molecule type" value="Genomic_DNA"/>
</dbReference>
<proteinExistence type="predicted"/>